<evidence type="ECO:0000313" key="1">
    <source>
        <dbReference type="EMBL" id="KLO35063.1"/>
    </source>
</evidence>
<dbReference type="InterPro" id="IPR014942">
    <property type="entry name" value="AbiEii"/>
</dbReference>
<sequence>MSLWREDDPEIFAATIVAAAEQLGVQPLAVEKDYWICEVLRAIVTAHREEIVFKGGTSLEKLRIIQRFSEDLDLLVLGDYYANVRAAKRAMKTMLDTAASAIGLEYRDRKSAGDLGTATQEAWLDLPLTHSDQSGGLADPKSVLVELGQTGGPKPALQAQVESLLYRELRATDLVGGQWDDLRPFEVTILHPGRTLIEKLLRVNNFVVDPTKRTILHGLPRIGRQFYDIWALLGDASVTTLLADTVMVSDILTSVFEVSQAFGGDHPIPDGGFAASEAFNPSGEFAKDLRREHNTAMDTFHYGSERPTFDEVLERVHSCSKLLDPEQD</sequence>
<accession>A0A0I9U1T1</accession>
<dbReference type="Pfam" id="PF08843">
    <property type="entry name" value="AbiEii"/>
    <property type="match status" value="1"/>
</dbReference>
<evidence type="ECO:0000313" key="2">
    <source>
        <dbReference type="Proteomes" id="UP000036334"/>
    </source>
</evidence>
<protein>
    <recommendedName>
        <fullName evidence="3">Nucleotidyl transferase AbiEii/AbiGii toxin family protein</fullName>
    </recommendedName>
</protein>
<dbReference type="RefSeq" id="WP_047316094.1">
    <property type="nucleotide sequence ID" value="NZ_LDPQ01000021.1"/>
</dbReference>
<dbReference type="PATRIC" id="fig|29311.18.peg.2127"/>
<proteinExistence type="predicted"/>
<dbReference type="AlphaFoldDB" id="A0A0I9U1T1"/>
<organism evidence="1 2">
    <name type="scientific">Mycobacterium haemophilum</name>
    <dbReference type="NCBI Taxonomy" id="29311"/>
    <lineage>
        <taxon>Bacteria</taxon>
        <taxon>Bacillati</taxon>
        <taxon>Actinomycetota</taxon>
        <taxon>Actinomycetes</taxon>
        <taxon>Mycobacteriales</taxon>
        <taxon>Mycobacteriaceae</taxon>
        <taxon>Mycobacterium</taxon>
    </lineage>
</organism>
<name>A0A0I9U1T1_9MYCO</name>
<keyword evidence="2" id="KW-1185">Reference proteome</keyword>
<evidence type="ECO:0008006" key="3">
    <source>
        <dbReference type="Google" id="ProtNLM"/>
    </source>
</evidence>
<comment type="caution">
    <text evidence="1">The sequence shown here is derived from an EMBL/GenBank/DDBJ whole genome shotgun (WGS) entry which is preliminary data.</text>
</comment>
<gene>
    <name evidence="1" type="ORF">ABH38_17190</name>
</gene>
<dbReference type="Gene3D" id="3.10.450.620">
    <property type="entry name" value="JHP933, nucleotidyltransferase-like core domain"/>
    <property type="match status" value="1"/>
</dbReference>
<dbReference type="Proteomes" id="UP000036334">
    <property type="component" value="Unassembled WGS sequence"/>
</dbReference>
<dbReference type="EMBL" id="LDPR01000018">
    <property type="protein sequence ID" value="KLO35063.1"/>
    <property type="molecule type" value="Genomic_DNA"/>
</dbReference>
<dbReference type="OrthoDB" id="9780929at2"/>
<reference evidence="1 2" key="1">
    <citation type="submission" date="2015-05" db="EMBL/GenBank/DDBJ databases">
        <title>Genome sequence of Mycobacterium haemophilum.</title>
        <authorList>
            <person name="Greninger A.L."/>
            <person name="Cunningham G."/>
            <person name="Miller S."/>
        </authorList>
    </citation>
    <scope>NUCLEOTIDE SEQUENCE [LARGE SCALE GENOMIC DNA]</scope>
    <source>
        <strain evidence="2">UC1</strain>
    </source>
</reference>